<organism evidence="1">
    <name type="scientific">uncultured Caudovirales phage</name>
    <dbReference type="NCBI Taxonomy" id="2100421"/>
    <lineage>
        <taxon>Viruses</taxon>
        <taxon>Duplodnaviria</taxon>
        <taxon>Heunggongvirae</taxon>
        <taxon>Uroviricota</taxon>
        <taxon>Caudoviricetes</taxon>
        <taxon>Peduoviridae</taxon>
        <taxon>Maltschvirus</taxon>
        <taxon>Maltschvirus maltsch</taxon>
    </lineage>
</organism>
<dbReference type="EMBL" id="LR796475">
    <property type="protein sequence ID" value="CAB4147412.1"/>
    <property type="molecule type" value="Genomic_DNA"/>
</dbReference>
<protein>
    <submittedName>
        <fullName evidence="1">Uncharacterized protein</fullName>
    </submittedName>
</protein>
<gene>
    <name evidence="1" type="ORF">UFOVP505_29</name>
</gene>
<accession>A0A6J5MM71</accession>
<evidence type="ECO:0000313" key="1">
    <source>
        <dbReference type="EMBL" id="CAB4147412.1"/>
    </source>
</evidence>
<sequence length="73" mass="8124">MPLEVAPRTPIEYEAVRALLGMMRELEASTGSPDAAFEVSVNRRSVRRGYRRHIGESTAMPMTEWAAATASMR</sequence>
<reference evidence="1" key="1">
    <citation type="submission" date="2020-04" db="EMBL/GenBank/DDBJ databases">
        <authorList>
            <person name="Chiriac C."/>
            <person name="Salcher M."/>
            <person name="Ghai R."/>
            <person name="Kavagutti S V."/>
        </authorList>
    </citation>
    <scope>NUCLEOTIDE SEQUENCE</scope>
</reference>
<name>A0A6J5MM71_9CAUD</name>
<proteinExistence type="predicted"/>